<reference evidence="2" key="1">
    <citation type="submission" date="2021-07" db="EMBL/GenBank/DDBJ databases">
        <title>Genome Resource of American Ginseng Black Spot Pathogen Alternaria panax.</title>
        <authorList>
            <person name="Qiu C."/>
            <person name="Wang W."/>
            <person name="Liu Z."/>
        </authorList>
    </citation>
    <scope>NUCLEOTIDE SEQUENCE</scope>
    <source>
        <strain evidence="2">BNCC115425</strain>
    </source>
</reference>
<protein>
    <submittedName>
        <fullName evidence="2">Uncharacterized protein</fullName>
    </submittedName>
</protein>
<dbReference type="EMBL" id="JAANER010000009">
    <property type="protein sequence ID" value="KAG9186221.1"/>
    <property type="molecule type" value="Genomic_DNA"/>
</dbReference>
<feature type="coiled-coil region" evidence="1">
    <location>
        <begin position="65"/>
        <end position="92"/>
    </location>
</feature>
<evidence type="ECO:0000313" key="3">
    <source>
        <dbReference type="Proteomes" id="UP001199106"/>
    </source>
</evidence>
<evidence type="ECO:0000313" key="2">
    <source>
        <dbReference type="EMBL" id="KAG9186221.1"/>
    </source>
</evidence>
<dbReference type="AlphaFoldDB" id="A0AAD4I759"/>
<gene>
    <name evidence="2" type="ORF">G6011_02777</name>
</gene>
<sequence length="177" mass="20055">MRIEDNRTCAHPLGLTSAPKSPFTSFVQTDCAPHTELDHIRSEKETIYKELHTANNGLGDKFQDNANLSTKLRDAEHAVIDYQNRVQSLEDSLRTDSVAKSELDALYLKWTPLYLFMRYQDYTMERLSGENSRLRIDLAATRKSFESSEVLANKYTAPRVSMAPDSAADGDEFQSTV</sequence>
<evidence type="ECO:0000256" key="1">
    <source>
        <dbReference type="SAM" id="Coils"/>
    </source>
</evidence>
<keyword evidence="1" id="KW-0175">Coiled coil</keyword>
<dbReference type="Proteomes" id="UP001199106">
    <property type="component" value="Unassembled WGS sequence"/>
</dbReference>
<accession>A0AAD4I759</accession>
<name>A0AAD4I759_9PLEO</name>
<proteinExistence type="predicted"/>
<keyword evidence="3" id="KW-1185">Reference proteome</keyword>
<comment type="caution">
    <text evidence="2">The sequence shown here is derived from an EMBL/GenBank/DDBJ whole genome shotgun (WGS) entry which is preliminary data.</text>
</comment>
<organism evidence="2 3">
    <name type="scientific">Alternaria panax</name>
    <dbReference type="NCBI Taxonomy" id="48097"/>
    <lineage>
        <taxon>Eukaryota</taxon>
        <taxon>Fungi</taxon>
        <taxon>Dikarya</taxon>
        <taxon>Ascomycota</taxon>
        <taxon>Pezizomycotina</taxon>
        <taxon>Dothideomycetes</taxon>
        <taxon>Pleosporomycetidae</taxon>
        <taxon>Pleosporales</taxon>
        <taxon>Pleosporineae</taxon>
        <taxon>Pleosporaceae</taxon>
        <taxon>Alternaria</taxon>
        <taxon>Alternaria sect. Panax</taxon>
    </lineage>
</organism>